<evidence type="ECO:0000313" key="2">
    <source>
        <dbReference type="EMBL" id="CZS90422.1"/>
    </source>
</evidence>
<keyword evidence="3" id="KW-1185">Reference proteome</keyword>
<sequence length="218" mass="24570">MKHEDILLSNVPLFLFVNTTRPDRPSDPELRELVLSHVKTGVKRGPNVSKTPKFKSTTDHSTPITDTIPERGPCHLNIEARISPTLRAPMSEASSPFYGNFTFSFPTEPRIQFLLSYYLYELAATWYPLEDHLSYNPLSGGNLDTWKLHMAAIKEMISLRGGINKLSLVLQIKIIRADIEGASETIDIPNTIPAPTVIFANFLEHARSKLLKSSQKLW</sequence>
<proteinExistence type="predicted"/>
<reference evidence="3" key="1">
    <citation type="submission" date="2016-03" db="EMBL/GenBank/DDBJ databases">
        <authorList>
            <person name="Guldener U."/>
        </authorList>
    </citation>
    <scope>NUCLEOTIDE SEQUENCE [LARGE SCALE GENOMIC DNA]</scope>
    <source>
        <strain evidence="3">04CH-RAC-A.6.1</strain>
    </source>
</reference>
<organism evidence="2 3">
    <name type="scientific">Rhynchosporium agropyri</name>
    <dbReference type="NCBI Taxonomy" id="914238"/>
    <lineage>
        <taxon>Eukaryota</taxon>
        <taxon>Fungi</taxon>
        <taxon>Dikarya</taxon>
        <taxon>Ascomycota</taxon>
        <taxon>Pezizomycotina</taxon>
        <taxon>Leotiomycetes</taxon>
        <taxon>Helotiales</taxon>
        <taxon>Ploettnerulaceae</taxon>
        <taxon>Rhynchosporium</taxon>
    </lineage>
</organism>
<feature type="region of interest" description="Disordered" evidence="1">
    <location>
        <begin position="46"/>
        <end position="66"/>
    </location>
</feature>
<evidence type="ECO:0000256" key="1">
    <source>
        <dbReference type="SAM" id="MobiDB-lite"/>
    </source>
</evidence>
<protein>
    <submittedName>
        <fullName evidence="2">Uncharacterized protein</fullName>
    </submittedName>
</protein>
<gene>
    <name evidence="2" type="ORF">RAG0_01513</name>
</gene>
<dbReference type="EMBL" id="FJUX01000005">
    <property type="protein sequence ID" value="CZS90422.1"/>
    <property type="molecule type" value="Genomic_DNA"/>
</dbReference>
<evidence type="ECO:0000313" key="3">
    <source>
        <dbReference type="Proteomes" id="UP000178912"/>
    </source>
</evidence>
<name>A0A1E1JXH1_9HELO</name>
<accession>A0A1E1JXH1</accession>
<dbReference type="Proteomes" id="UP000178912">
    <property type="component" value="Unassembled WGS sequence"/>
</dbReference>
<dbReference type="AlphaFoldDB" id="A0A1E1JXH1"/>
<dbReference type="OrthoDB" id="4158087at2759"/>